<evidence type="ECO:0000313" key="1">
    <source>
        <dbReference type="EMBL" id="CAB5241233.1"/>
    </source>
</evidence>
<sequence length="68" mass="7363">MKSIPTREILSPSLAITDPRSAIAKASGGVTTETYVVPARPKRTPAKREIQIIDPVIAPSPPRKRSSR</sequence>
<dbReference type="EMBL" id="CAFBSG010000035">
    <property type="protein sequence ID" value="CAB5241233.1"/>
    <property type="molecule type" value="Genomic_DNA"/>
</dbReference>
<gene>
    <name evidence="1" type="ORF">UFOPK3554_01312</name>
</gene>
<accession>A0A6J7XVM1</accession>
<name>A0A6J7XVM1_9ZZZZ</name>
<proteinExistence type="predicted"/>
<dbReference type="AlphaFoldDB" id="A0A6J7XVM1"/>
<reference evidence="1" key="1">
    <citation type="submission" date="2020-05" db="EMBL/GenBank/DDBJ databases">
        <authorList>
            <person name="Chiriac C."/>
            <person name="Salcher M."/>
            <person name="Ghai R."/>
            <person name="Kavagutti S V."/>
        </authorList>
    </citation>
    <scope>NUCLEOTIDE SEQUENCE</scope>
</reference>
<protein>
    <submittedName>
        <fullName evidence="1">Unannotated protein</fullName>
    </submittedName>
</protein>
<organism evidence="1">
    <name type="scientific">freshwater metagenome</name>
    <dbReference type="NCBI Taxonomy" id="449393"/>
    <lineage>
        <taxon>unclassified sequences</taxon>
        <taxon>metagenomes</taxon>
        <taxon>ecological metagenomes</taxon>
    </lineage>
</organism>